<dbReference type="InterPro" id="IPR053138">
    <property type="entry name" value="N-alpha-Ac-DABA_deacetylase"/>
</dbReference>
<name>A0A239K5R0_EKHLU</name>
<keyword evidence="7" id="KW-1185">Reference proteome</keyword>
<keyword evidence="2" id="KW-0479">Metal-binding</keyword>
<gene>
    <name evidence="6" type="ORF">SAMN05421640_2415</name>
</gene>
<dbReference type="GO" id="GO:0046872">
    <property type="term" value="F:metal ion binding"/>
    <property type="evidence" value="ECO:0007669"/>
    <property type="project" value="UniProtKB-KW"/>
</dbReference>
<keyword evidence="3" id="KW-0378">Hydrolase</keyword>
<dbReference type="GO" id="GO:0016811">
    <property type="term" value="F:hydrolase activity, acting on carbon-nitrogen (but not peptide) bonds, in linear amides"/>
    <property type="evidence" value="ECO:0007669"/>
    <property type="project" value="InterPro"/>
</dbReference>
<dbReference type="EMBL" id="FZPD01000004">
    <property type="protein sequence ID" value="SNT13022.1"/>
    <property type="molecule type" value="Genomic_DNA"/>
</dbReference>
<evidence type="ECO:0000256" key="3">
    <source>
        <dbReference type="ARBA" id="ARBA00022801"/>
    </source>
</evidence>
<dbReference type="SUPFAM" id="SSF53187">
    <property type="entry name" value="Zn-dependent exopeptidases"/>
    <property type="match status" value="1"/>
</dbReference>
<evidence type="ECO:0000256" key="4">
    <source>
        <dbReference type="ARBA" id="ARBA00022833"/>
    </source>
</evidence>
<dbReference type="Proteomes" id="UP000198393">
    <property type="component" value="Unassembled WGS sequence"/>
</dbReference>
<evidence type="ECO:0000313" key="7">
    <source>
        <dbReference type="Proteomes" id="UP000198393"/>
    </source>
</evidence>
<evidence type="ECO:0000256" key="2">
    <source>
        <dbReference type="ARBA" id="ARBA00022723"/>
    </source>
</evidence>
<dbReference type="PANTHER" id="PTHR37326">
    <property type="entry name" value="BLL3975 PROTEIN"/>
    <property type="match status" value="1"/>
</dbReference>
<feature type="domain" description="Succinylglutamate desuccinylase/Aspartoacylase catalytic" evidence="5">
    <location>
        <begin position="52"/>
        <end position="231"/>
    </location>
</feature>
<evidence type="ECO:0000259" key="5">
    <source>
        <dbReference type="Pfam" id="PF24827"/>
    </source>
</evidence>
<sequence length="322" mass="35728">MLLSLLLALPKYAMNFDLKPEKLHRQNIPTARLPSGTVIEIPIFSYEAKKEGPTMLLMAGMHGDEINGVEIMRRIIAQKLYQVDAGRVIMIPVFNVFGFINFSREVPDGKDVNRSFPGTKNGSLASQFAHFLMQEIVPHIDYGIDFHTGGKLINNYPQVRAMLDDEKSKGLANAFAAPFIINSPFRDKSLRKEAGKHGKSILVYEAAESLKLRKHAIDEGLSGMKRVMKHLKMIADAPTPTREPITIIKSTWSRAGRAGLHYAQARNGAFVKKGDVLGVISDPYGEYEKPMKASHDCYVLSINNNPVVNRGDALFHTGVVPS</sequence>
<dbReference type="PIRSF" id="PIRSF039012">
    <property type="entry name" value="ASP"/>
    <property type="match status" value="1"/>
</dbReference>
<dbReference type="AlphaFoldDB" id="A0A239K5R0"/>
<dbReference type="InterPro" id="IPR055438">
    <property type="entry name" value="AstE_AspA_cat"/>
</dbReference>
<dbReference type="Gene3D" id="3.40.630.10">
    <property type="entry name" value="Zn peptidases"/>
    <property type="match status" value="1"/>
</dbReference>
<organism evidence="6 7">
    <name type="scientific">Ekhidna lutea</name>
    <dbReference type="NCBI Taxonomy" id="447679"/>
    <lineage>
        <taxon>Bacteria</taxon>
        <taxon>Pseudomonadati</taxon>
        <taxon>Bacteroidota</taxon>
        <taxon>Cytophagia</taxon>
        <taxon>Cytophagales</taxon>
        <taxon>Reichenbachiellaceae</taxon>
        <taxon>Ekhidna</taxon>
    </lineage>
</organism>
<dbReference type="PANTHER" id="PTHR37326:SF2">
    <property type="entry name" value="SUCCINYLGLUTAMATE DESUCCINYLASE_ASPARTOACYLASE FAMILY PROTEIN"/>
    <property type="match status" value="1"/>
</dbReference>
<comment type="cofactor">
    <cofactor evidence="1">
        <name>Zn(2+)</name>
        <dbReference type="ChEBI" id="CHEBI:29105"/>
    </cofactor>
</comment>
<evidence type="ECO:0000313" key="6">
    <source>
        <dbReference type="EMBL" id="SNT13022.1"/>
    </source>
</evidence>
<reference evidence="6 7" key="1">
    <citation type="submission" date="2017-06" db="EMBL/GenBank/DDBJ databases">
        <authorList>
            <person name="Kim H.J."/>
            <person name="Triplett B.A."/>
        </authorList>
    </citation>
    <scope>NUCLEOTIDE SEQUENCE [LARGE SCALE GENOMIC DNA]</scope>
    <source>
        <strain evidence="6 7">DSM 19307</strain>
    </source>
</reference>
<dbReference type="CDD" id="cd06251">
    <property type="entry name" value="M14_ASTE_ASPA-like"/>
    <property type="match status" value="1"/>
</dbReference>
<protein>
    <recommendedName>
        <fullName evidence="5">Succinylglutamate desuccinylase/Aspartoacylase catalytic domain-containing protein</fullName>
    </recommendedName>
</protein>
<accession>A0A239K5R0</accession>
<dbReference type="GO" id="GO:0016788">
    <property type="term" value="F:hydrolase activity, acting on ester bonds"/>
    <property type="evidence" value="ECO:0007669"/>
    <property type="project" value="InterPro"/>
</dbReference>
<keyword evidence="4" id="KW-0862">Zinc</keyword>
<evidence type="ECO:0000256" key="1">
    <source>
        <dbReference type="ARBA" id="ARBA00001947"/>
    </source>
</evidence>
<dbReference type="Pfam" id="PF24827">
    <property type="entry name" value="AstE_AspA_cat"/>
    <property type="match status" value="1"/>
</dbReference>
<dbReference type="InterPro" id="IPR043795">
    <property type="entry name" value="N-alpha-Ac-DABA-like"/>
</dbReference>
<proteinExistence type="predicted"/>